<gene>
    <name evidence="3" type="ORF">GA0070558_102280</name>
</gene>
<dbReference type="InterPro" id="IPR002734">
    <property type="entry name" value="RibDG_C"/>
</dbReference>
<sequence length="232" mass="24090">MGVPLRKLVYYVASTLDGFIAAPDGSYDFFPLEPDVAAHLTAGWPQTFPTFSHPQLGIDRPTGRFDAVLMGRATYDPALRVGVTSPYAHLRQYVFSRSLPPSADPGLEVVAGDPVAFVRELKGRPGGDIWLCGGGDLAGQLLPEVDELVVKLHPIVAGSGIPLAARGFAAHRFTLTGTRSFDSGLVLLHYAAEPAPSSASTGAADPAAADRAGVTAEGVTAEGVTAEGAPGR</sequence>
<evidence type="ECO:0000256" key="1">
    <source>
        <dbReference type="SAM" id="MobiDB-lite"/>
    </source>
</evidence>
<proteinExistence type="predicted"/>
<feature type="region of interest" description="Disordered" evidence="1">
    <location>
        <begin position="197"/>
        <end position="232"/>
    </location>
</feature>
<name>A0A1C4U873_9ACTN</name>
<feature type="domain" description="Bacterial bifunctional deaminase-reductase C-terminal" evidence="2">
    <location>
        <begin position="7"/>
        <end position="187"/>
    </location>
</feature>
<dbReference type="PANTHER" id="PTHR38011">
    <property type="entry name" value="DIHYDROFOLATE REDUCTASE FAMILY PROTEIN (AFU_ORTHOLOGUE AFUA_8G06820)"/>
    <property type="match status" value="1"/>
</dbReference>
<dbReference type="Proteomes" id="UP000199375">
    <property type="component" value="Unassembled WGS sequence"/>
</dbReference>
<organism evidence="3 4">
    <name type="scientific">Micromonospora haikouensis</name>
    <dbReference type="NCBI Taxonomy" id="686309"/>
    <lineage>
        <taxon>Bacteria</taxon>
        <taxon>Bacillati</taxon>
        <taxon>Actinomycetota</taxon>
        <taxon>Actinomycetes</taxon>
        <taxon>Micromonosporales</taxon>
        <taxon>Micromonosporaceae</taxon>
        <taxon>Micromonospora</taxon>
    </lineage>
</organism>
<dbReference type="Gene3D" id="3.40.430.10">
    <property type="entry name" value="Dihydrofolate Reductase, subunit A"/>
    <property type="match status" value="1"/>
</dbReference>
<protein>
    <submittedName>
        <fullName evidence="3">Dihydrofolate reductase</fullName>
    </submittedName>
</protein>
<dbReference type="EMBL" id="FMCW01000002">
    <property type="protein sequence ID" value="SCE67900.1"/>
    <property type="molecule type" value="Genomic_DNA"/>
</dbReference>
<dbReference type="GO" id="GO:0008703">
    <property type="term" value="F:5-amino-6-(5-phosphoribosylamino)uracil reductase activity"/>
    <property type="evidence" value="ECO:0007669"/>
    <property type="project" value="InterPro"/>
</dbReference>
<evidence type="ECO:0000259" key="2">
    <source>
        <dbReference type="Pfam" id="PF01872"/>
    </source>
</evidence>
<evidence type="ECO:0000313" key="3">
    <source>
        <dbReference type="EMBL" id="SCE67900.1"/>
    </source>
</evidence>
<dbReference type="GO" id="GO:0009231">
    <property type="term" value="P:riboflavin biosynthetic process"/>
    <property type="evidence" value="ECO:0007669"/>
    <property type="project" value="InterPro"/>
</dbReference>
<reference evidence="3 4" key="1">
    <citation type="submission" date="2016-06" db="EMBL/GenBank/DDBJ databases">
        <authorList>
            <person name="Kjaerup R.B."/>
            <person name="Dalgaard T.S."/>
            <person name="Juul-Madsen H.R."/>
        </authorList>
    </citation>
    <scope>NUCLEOTIDE SEQUENCE [LARGE SCALE GENOMIC DNA]</scope>
    <source>
        <strain evidence="3 4">DSM 45626</strain>
    </source>
</reference>
<dbReference type="Pfam" id="PF01872">
    <property type="entry name" value="RibD_C"/>
    <property type="match status" value="1"/>
</dbReference>
<accession>A0A1C4U873</accession>
<feature type="compositionally biased region" description="Low complexity" evidence="1">
    <location>
        <begin position="197"/>
        <end position="216"/>
    </location>
</feature>
<dbReference type="InterPro" id="IPR050765">
    <property type="entry name" value="Riboflavin_Biosynth_HTPR"/>
</dbReference>
<dbReference type="InterPro" id="IPR024072">
    <property type="entry name" value="DHFR-like_dom_sf"/>
</dbReference>
<dbReference type="PANTHER" id="PTHR38011:SF11">
    <property type="entry name" value="2,5-DIAMINO-6-RIBOSYLAMINO-4(3H)-PYRIMIDINONE 5'-PHOSPHATE REDUCTASE"/>
    <property type="match status" value="1"/>
</dbReference>
<evidence type="ECO:0000313" key="4">
    <source>
        <dbReference type="Proteomes" id="UP000199375"/>
    </source>
</evidence>
<dbReference type="SUPFAM" id="SSF53597">
    <property type="entry name" value="Dihydrofolate reductase-like"/>
    <property type="match status" value="1"/>
</dbReference>
<dbReference type="AlphaFoldDB" id="A0A1C4U873"/>